<dbReference type="EMBL" id="BLAL01000297">
    <property type="protein sequence ID" value="GET01077.1"/>
    <property type="molecule type" value="Genomic_DNA"/>
</dbReference>
<reference evidence="4" key="2">
    <citation type="submission" date="2019-10" db="EMBL/GenBank/DDBJ databases">
        <title>Conservation and host-specific expression of non-tandemly repeated heterogenous ribosome RNA gene in arbuscular mycorrhizal fungi.</title>
        <authorList>
            <person name="Maeda T."/>
            <person name="Kobayashi Y."/>
            <person name="Nakagawa T."/>
            <person name="Ezawa T."/>
            <person name="Yamaguchi K."/>
            <person name="Bino T."/>
            <person name="Nishimoto Y."/>
            <person name="Shigenobu S."/>
            <person name="Kawaguchi M."/>
        </authorList>
    </citation>
    <scope>NUCLEOTIDE SEQUENCE</scope>
    <source>
        <strain evidence="4">HR1</strain>
    </source>
</reference>
<dbReference type="InterPro" id="IPR001245">
    <property type="entry name" value="Ser-Thr/Tyr_kinase_cat_dom"/>
</dbReference>
<reference evidence="3 5" key="1">
    <citation type="submission" date="2017-11" db="EMBL/GenBank/DDBJ databases">
        <title>The genome of Rhizophagus clarus HR1 reveals common genetic basis of auxotrophy among arbuscular mycorrhizal fungi.</title>
        <authorList>
            <person name="Kobayashi Y."/>
        </authorList>
    </citation>
    <scope>NUCLEOTIDE SEQUENCE [LARGE SCALE GENOMIC DNA]</scope>
    <source>
        <strain evidence="3 5">HR1</strain>
    </source>
</reference>
<dbReference type="Gene3D" id="1.10.510.10">
    <property type="entry name" value="Transferase(Phosphotransferase) domain 1"/>
    <property type="match status" value="1"/>
</dbReference>
<dbReference type="PROSITE" id="PS00107">
    <property type="entry name" value="PROTEIN_KINASE_ATP"/>
    <property type="match status" value="2"/>
</dbReference>
<evidence type="ECO:0000313" key="5">
    <source>
        <dbReference type="Proteomes" id="UP000247702"/>
    </source>
</evidence>
<feature type="binding site" evidence="1">
    <location>
        <position position="348"/>
    </location>
    <ligand>
        <name>ATP</name>
        <dbReference type="ChEBI" id="CHEBI:30616"/>
    </ligand>
</feature>
<evidence type="ECO:0000313" key="4">
    <source>
        <dbReference type="EMBL" id="GET01077.1"/>
    </source>
</evidence>
<accession>A0A2Z6Q901</accession>
<dbReference type="PROSITE" id="PS50011">
    <property type="entry name" value="PROTEIN_KINASE_DOM"/>
    <property type="match status" value="2"/>
</dbReference>
<dbReference type="InterPro" id="IPR051681">
    <property type="entry name" value="Ser/Thr_Kinases-Pseudokinases"/>
</dbReference>
<dbReference type="SUPFAM" id="SSF56112">
    <property type="entry name" value="Protein kinase-like (PK-like)"/>
    <property type="match status" value="2"/>
</dbReference>
<dbReference type="InterPro" id="IPR017441">
    <property type="entry name" value="Protein_kinase_ATP_BS"/>
</dbReference>
<name>A0A2Z6Q901_9GLOM</name>
<evidence type="ECO:0000256" key="1">
    <source>
        <dbReference type="PROSITE-ProRule" id="PRU10141"/>
    </source>
</evidence>
<dbReference type="GO" id="GO:0004674">
    <property type="term" value="F:protein serine/threonine kinase activity"/>
    <property type="evidence" value="ECO:0007669"/>
    <property type="project" value="TreeGrafter"/>
</dbReference>
<comment type="caution">
    <text evidence="3">The sequence shown here is derived from an EMBL/GenBank/DDBJ whole genome shotgun (WGS) entry which is preliminary data.</text>
</comment>
<dbReference type="Pfam" id="PF00069">
    <property type="entry name" value="Pkinase"/>
    <property type="match status" value="1"/>
</dbReference>
<feature type="binding site" evidence="1">
    <location>
        <position position="59"/>
    </location>
    <ligand>
        <name>ATP</name>
        <dbReference type="ChEBI" id="CHEBI:30616"/>
    </ligand>
</feature>
<dbReference type="EMBL" id="BEXD01000177">
    <property type="protein sequence ID" value="GBB84972.1"/>
    <property type="molecule type" value="Genomic_DNA"/>
</dbReference>
<dbReference type="Pfam" id="PF07714">
    <property type="entry name" value="PK_Tyr_Ser-Thr"/>
    <property type="match status" value="2"/>
</dbReference>
<dbReference type="Gene3D" id="3.30.200.20">
    <property type="entry name" value="Phosphorylase Kinase, domain 1"/>
    <property type="match status" value="1"/>
</dbReference>
<dbReference type="GO" id="GO:0005524">
    <property type="term" value="F:ATP binding"/>
    <property type="evidence" value="ECO:0007669"/>
    <property type="project" value="UniProtKB-UniRule"/>
</dbReference>
<feature type="domain" description="Protein kinase" evidence="2">
    <location>
        <begin position="31"/>
        <end position="270"/>
    </location>
</feature>
<evidence type="ECO:0000259" key="2">
    <source>
        <dbReference type="PROSITE" id="PS50011"/>
    </source>
</evidence>
<feature type="domain" description="Protein kinase" evidence="2">
    <location>
        <begin position="319"/>
        <end position="402"/>
    </location>
</feature>
<keyword evidence="1" id="KW-0547">Nucleotide-binding</keyword>
<dbReference type="InterPro" id="IPR011009">
    <property type="entry name" value="Kinase-like_dom_sf"/>
</dbReference>
<keyword evidence="1" id="KW-0067">ATP-binding</keyword>
<dbReference type="InterPro" id="IPR000719">
    <property type="entry name" value="Prot_kinase_dom"/>
</dbReference>
<dbReference type="Proteomes" id="UP000615446">
    <property type="component" value="Unassembled WGS sequence"/>
</dbReference>
<organism evidence="3 5">
    <name type="scientific">Rhizophagus clarus</name>
    <dbReference type="NCBI Taxonomy" id="94130"/>
    <lineage>
        <taxon>Eukaryota</taxon>
        <taxon>Fungi</taxon>
        <taxon>Fungi incertae sedis</taxon>
        <taxon>Mucoromycota</taxon>
        <taxon>Glomeromycotina</taxon>
        <taxon>Glomeromycetes</taxon>
        <taxon>Glomerales</taxon>
        <taxon>Glomeraceae</taxon>
        <taxon>Rhizophagus</taxon>
    </lineage>
</organism>
<gene>
    <name evidence="4" type="ORF">RCL2_002750500</name>
    <name evidence="3" type="ORF">RclHR1_11570001</name>
</gene>
<keyword evidence="4" id="KW-0808">Transferase</keyword>
<dbReference type="AlphaFoldDB" id="A0A2Z6Q901"/>
<protein>
    <submittedName>
        <fullName evidence="4">Kinase-like domain-containing protein</fullName>
    </submittedName>
</protein>
<proteinExistence type="predicted"/>
<dbReference type="PANTHER" id="PTHR44329">
    <property type="entry name" value="SERINE/THREONINE-PROTEIN KINASE TNNI3K-RELATED"/>
    <property type="match status" value="1"/>
</dbReference>
<keyword evidence="5" id="KW-1185">Reference proteome</keyword>
<dbReference type="OrthoDB" id="2376333at2759"/>
<sequence>MSYNNNTIGWVEWIEEAIEKEYLRYYEFNQFSSIQHIGSGDFAKVYRANWKNFEHLAIKSFIGLNGITAKEIVHEIKIQQKVGYSNNVIRFLGITKFEYGNNFNYALVMVYACGGDLRNYLKKNFNKLTWDNKYNLAYQLALGVSCLHNEGIIHRDLNSGSILVQQGTIKLAGIELSKRIDERNNNQGFSLNEKSDVYSVGVLLWELSSSGQPPFYLEGEEYGLVLALEISQGLREVPIPGTPENYNVWDDEPDNRPTIYQVVSLLKERITDNVDKVSIPDNVERKNIENTNENTNEHIDWIEEAIEKEYLQYHDYKQFRNIEQIGTGGFGKVYRVNLKNSEQPLALKSFKSDKASVKKIVNELKILREVNFHNNIIRFHGITKFELVQLVTNPLFYYYVKL</sequence>
<evidence type="ECO:0000313" key="3">
    <source>
        <dbReference type="EMBL" id="GBB84972.1"/>
    </source>
</evidence>
<dbReference type="Proteomes" id="UP000247702">
    <property type="component" value="Unassembled WGS sequence"/>
</dbReference>
<keyword evidence="4" id="KW-0418">Kinase</keyword>